<feature type="transmembrane region" description="Helical" evidence="6">
    <location>
        <begin position="36"/>
        <end position="53"/>
    </location>
</feature>
<keyword evidence="4 6" id="KW-1133">Transmembrane helix</keyword>
<dbReference type="Pfam" id="PF07690">
    <property type="entry name" value="MFS_1"/>
    <property type="match status" value="1"/>
</dbReference>
<dbReference type="InterPro" id="IPR036259">
    <property type="entry name" value="MFS_trans_sf"/>
</dbReference>
<organism evidence="7 8">
    <name type="scientific">Lophiotrema nucula</name>
    <dbReference type="NCBI Taxonomy" id="690887"/>
    <lineage>
        <taxon>Eukaryota</taxon>
        <taxon>Fungi</taxon>
        <taxon>Dikarya</taxon>
        <taxon>Ascomycota</taxon>
        <taxon>Pezizomycotina</taxon>
        <taxon>Dothideomycetes</taxon>
        <taxon>Pleosporomycetidae</taxon>
        <taxon>Pleosporales</taxon>
        <taxon>Lophiotremataceae</taxon>
        <taxon>Lophiotrema</taxon>
    </lineage>
</organism>
<feature type="transmembrane region" description="Helical" evidence="6">
    <location>
        <begin position="173"/>
        <end position="194"/>
    </location>
</feature>
<evidence type="ECO:0000256" key="4">
    <source>
        <dbReference type="ARBA" id="ARBA00022989"/>
    </source>
</evidence>
<feature type="transmembrane region" description="Helical" evidence="6">
    <location>
        <begin position="206"/>
        <end position="228"/>
    </location>
</feature>
<dbReference type="EMBL" id="ML977310">
    <property type="protein sequence ID" value="KAF2122887.1"/>
    <property type="molecule type" value="Genomic_DNA"/>
</dbReference>
<feature type="transmembrane region" description="Helical" evidence="6">
    <location>
        <begin position="371"/>
        <end position="393"/>
    </location>
</feature>
<dbReference type="InterPro" id="IPR011701">
    <property type="entry name" value="MFS"/>
</dbReference>
<keyword evidence="8" id="KW-1185">Reference proteome</keyword>
<keyword evidence="2" id="KW-0813">Transport</keyword>
<name>A0A6A5ZVT5_9PLEO</name>
<keyword evidence="5 6" id="KW-0472">Membrane</keyword>
<feature type="transmembrane region" description="Helical" evidence="6">
    <location>
        <begin position="440"/>
        <end position="459"/>
    </location>
</feature>
<reference evidence="7" key="1">
    <citation type="journal article" date="2020" name="Stud. Mycol.">
        <title>101 Dothideomycetes genomes: a test case for predicting lifestyles and emergence of pathogens.</title>
        <authorList>
            <person name="Haridas S."/>
            <person name="Albert R."/>
            <person name="Binder M."/>
            <person name="Bloem J."/>
            <person name="Labutti K."/>
            <person name="Salamov A."/>
            <person name="Andreopoulos B."/>
            <person name="Baker S."/>
            <person name="Barry K."/>
            <person name="Bills G."/>
            <person name="Bluhm B."/>
            <person name="Cannon C."/>
            <person name="Castanera R."/>
            <person name="Culley D."/>
            <person name="Daum C."/>
            <person name="Ezra D."/>
            <person name="Gonzalez J."/>
            <person name="Henrissat B."/>
            <person name="Kuo A."/>
            <person name="Liang C."/>
            <person name="Lipzen A."/>
            <person name="Lutzoni F."/>
            <person name="Magnuson J."/>
            <person name="Mondo S."/>
            <person name="Nolan M."/>
            <person name="Ohm R."/>
            <person name="Pangilinan J."/>
            <person name="Park H.-J."/>
            <person name="Ramirez L."/>
            <person name="Alfaro M."/>
            <person name="Sun H."/>
            <person name="Tritt A."/>
            <person name="Yoshinaga Y."/>
            <person name="Zwiers L.-H."/>
            <person name="Turgeon B."/>
            <person name="Goodwin S."/>
            <person name="Spatafora J."/>
            <person name="Crous P."/>
            <person name="Grigoriev I."/>
        </authorList>
    </citation>
    <scope>NUCLEOTIDE SEQUENCE</scope>
    <source>
        <strain evidence="7">CBS 627.86</strain>
    </source>
</reference>
<evidence type="ECO:0000256" key="1">
    <source>
        <dbReference type="ARBA" id="ARBA00004141"/>
    </source>
</evidence>
<feature type="transmembrane region" description="Helical" evidence="6">
    <location>
        <begin position="144"/>
        <end position="161"/>
    </location>
</feature>
<dbReference type="GO" id="GO:0016020">
    <property type="term" value="C:membrane"/>
    <property type="evidence" value="ECO:0007669"/>
    <property type="project" value="UniProtKB-SubCell"/>
</dbReference>
<dbReference type="Gene3D" id="1.20.1250.20">
    <property type="entry name" value="MFS general substrate transporter like domains"/>
    <property type="match status" value="2"/>
</dbReference>
<feature type="transmembrane region" description="Helical" evidence="6">
    <location>
        <begin position="275"/>
        <end position="300"/>
    </location>
</feature>
<feature type="transmembrane region" description="Helical" evidence="6">
    <location>
        <begin position="312"/>
        <end position="332"/>
    </location>
</feature>
<keyword evidence="3 6" id="KW-0812">Transmembrane</keyword>
<proteinExistence type="predicted"/>
<evidence type="ECO:0000313" key="7">
    <source>
        <dbReference type="EMBL" id="KAF2122887.1"/>
    </source>
</evidence>
<accession>A0A6A5ZVT5</accession>
<dbReference type="OrthoDB" id="310895at2759"/>
<feature type="transmembrane region" description="Helical" evidence="6">
    <location>
        <begin position="400"/>
        <end position="420"/>
    </location>
</feature>
<comment type="subcellular location">
    <subcellularLocation>
        <location evidence="1">Membrane</location>
        <topology evidence="1">Multi-pass membrane protein</topology>
    </subcellularLocation>
</comment>
<feature type="transmembrane region" description="Helical" evidence="6">
    <location>
        <begin position="113"/>
        <end position="132"/>
    </location>
</feature>
<feature type="transmembrane region" description="Helical" evidence="6">
    <location>
        <begin position="87"/>
        <end position="106"/>
    </location>
</feature>
<evidence type="ECO:0000256" key="3">
    <source>
        <dbReference type="ARBA" id="ARBA00022692"/>
    </source>
</evidence>
<feature type="transmembrane region" description="Helical" evidence="6">
    <location>
        <begin position="339"/>
        <end position="359"/>
    </location>
</feature>
<dbReference type="FunFam" id="1.20.1250.20:FF:000013">
    <property type="entry name" value="MFS general substrate transporter"/>
    <property type="match status" value="1"/>
</dbReference>
<evidence type="ECO:0000256" key="5">
    <source>
        <dbReference type="ARBA" id="ARBA00023136"/>
    </source>
</evidence>
<evidence type="ECO:0000256" key="2">
    <source>
        <dbReference type="ARBA" id="ARBA00022448"/>
    </source>
</evidence>
<evidence type="ECO:0000256" key="6">
    <source>
        <dbReference type="SAM" id="Phobius"/>
    </source>
</evidence>
<gene>
    <name evidence="7" type="ORF">BDV96DRAFT_593369</name>
</gene>
<dbReference type="FunFam" id="1.20.1250.20:FF:000057">
    <property type="entry name" value="MFS general substrate transporter"/>
    <property type="match status" value="1"/>
</dbReference>
<dbReference type="Proteomes" id="UP000799770">
    <property type="component" value="Unassembled WGS sequence"/>
</dbReference>
<dbReference type="AlphaFoldDB" id="A0A6A5ZVT5"/>
<sequence>MAEKIIVDETVSKSSAEQDIVPETGTPKAARYITKLDFRLIPFLGCCYTILFLDRTNMLIRAVANARIEGLEKGLNMPANGYNTCLWIFYIPFVLIEIPSNMIMALPRVKPNVFLGCNMIVLGIISMCQGLTHTYGGLLACRFLMGIFEATLPAGAAFLIGEYYTRKEAALRFACFFTFGVLGPCISGLLAYGIRNMNGIRSKEGWRWIFIIEGLLTIFISFFIFIFVPNFPEKTKILSGPEKAHLLEKLRADKGDQKLDIRSVNWFKTIFDYRIWVPTLMFFCCDMTAASMSSFIPTILTELGWTAAKAQAMSIPIWLTGAVFEVFGCWVSGRIHLRFPFVLMGICTAMVGWIIMNVYSNNRGMAPGVRYFSLFAMSGGTFIQMAMTTAWMTNNLRGRASVAVGTAIILGLGNCANFVASNVFVKKEAPFYPTGFKTGLGVTIAGAAFCLGYVGLLFIHNKKLDARRREHGGEDDQKEYRYVY</sequence>
<dbReference type="PANTHER" id="PTHR43791">
    <property type="entry name" value="PERMEASE-RELATED"/>
    <property type="match status" value="1"/>
</dbReference>
<evidence type="ECO:0000313" key="8">
    <source>
        <dbReference type="Proteomes" id="UP000799770"/>
    </source>
</evidence>
<dbReference type="GO" id="GO:0022857">
    <property type="term" value="F:transmembrane transporter activity"/>
    <property type="evidence" value="ECO:0007669"/>
    <property type="project" value="InterPro"/>
</dbReference>
<dbReference type="PANTHER" id="PTHR43791:SF54">
    <property type="entry name" value="MAJOR FACILITATOR SUPERFAMILY (MFS) PROFILE DOMAIN-CONTAINING PROTEIN-RELATED"/>
    <property type="match status" value="1"/>
</dbReference>
<dbReference type="SUPFAM" id="SSF103473">
    <property type="entry name" value="MFS general substrate transporter"/>
    <property type="match status" value="1"/>
</dbReference>
<protein>
    <submittedName>
        <fullName evidence="7">Major facilitator superfamily domain-containing protein</fullName>
    </submittedName>
</protein>